<proteinExistence type="predicted"/>
<organism evidence="1 2">
    <name type="scientific">Funneliformis mosseae</name>
    <name type="common">Endomycorrhizal fungus</name>
    <name type="synonym">Glomus mosseae</name>
    <dbReference type="NCBI Taxonomy" id="27381"/>
    <lineage>
        <taxon>Eukaryota</taxon>
        <taxon>Fungi</taxon>
        <taxon>Fungi incertae sedis</taxon>
        <taxon>Mucoromycota</taxon>
        <taxon>Glomeromycotina</taxon>
        <taxon>Glomeromycetes</taxon>
        <taxon>Glomerales</taxon>
        <taxon>Glomeraceae</taxon>
        <taxon>Funneliformis</taxon>
    </lineage>
</organism>
<dbReference type="AlphaFoldDB" id="A0A9N8YKP6"/>
<evidence type="ECO:0000313" key="1">
    <source>
        <dbReference type="EMBL" id="CAG8439232.1"/>
    </source>
</evidence>
<comment type="caution">
    <text evidence="1">The sequence shown here is derived from an EMBL/GenBank/DDBJ whole genome shotgun (WGS) entry which is preliminary data.</text>
</comment>
<reference evidence="1" key="1">
    <citation type="submission" date="2021-06" db="EMBL/GenBank/DDBJ databases">
        <authorList>
            <person name="Kallberg Y."/>
            <person name="Tangrot J."/>
            <person name="Rosling A."/>
        </authorList>
    </citation>
    <scope>NUCLEOTIDE SEQUENCE</scope>
    <source>
        <strain evidence="1">87-6 pot B 2015</strain>
    </source>
</reference>
<feature type="non-terminal residue" evidence="1">
    <location>
        <position position="1"/>
    </location>
</feature>
<keyword evidence="2" id="KW-1185">Reference proteome</keyword>
<sequence length="301" mass="35320">QSDLNKFEESIYKWSQNFIRIFQQFSPSGLKLPKLHSWIYHVIDSIQNFGAINGYTTETYESLHREYVKVPYRLSNKKNIEAQLMQIIRRQSIAKITSQNQSTNLEITPRAFKFSSKLYEFSLMNALSFFEEKKIEPNIDDKMKTGFDQFLACMDSYLDLIKISEIDIAQIKIIIYGSVTLENGAIMRANNSYHQNPWFSNISVIMNSEELFEYSSDQGVCYGQVLLIAKIEIEKGKPSLNLALIQWYDFKSQSQPYCYGCPRLQIKELYNFIEIEAIQDIVHIIPRFRSKNEFFVNNFIF</sequence>
<dbReference type="EMBL" id="CAJVPP010000068">
    <property type="protein sequence ID" value="CAG8439232.1"/>
    <property type="molecule type" value="Genomic_DNA"/>
</dbReference>
<accession>A0A9N8YKP6</accession>
<evidence type="ECO:0000313" key="2">
    <source>
        <dbReference type="Proteomes" id="UP000789375"/>
    </source>
</evidence>
<name>A0A9N8YKP6_FUNMO</name>
<protein>
    <submittedName>
        <fullName evidence="1">10368_t:CDS:1</fullName>
    </submittedName>
</protein>
<dbReference type="Proteomes" id="UP000789375">
    <property type="component" value="Unassembled WGS sequence"/>
</dbReference>
<gene>
    <name evidence="1" type="ORF">FMOSSE_LOCUS666</name>
</gene>